<feature type="transmembrane region" description="Helical" evidence="7">
    <location>
        <begin position="161"/>
        <end position="183"/>
    </location>
</feature>
<evidence type="ECO:0000256" key="6">
    <source>
        <dbReference type="ARBA" id="ARBA00023136"/>
    </source>
</evidence>
<protein>
    <submittedName>
        <fullName evidence="9">Solute carrier family 2</fullName>
    </submittedName>
</protein>
<keyword evidence="10" id="KW-1185">Reference proteome</keyword>
<evidence type="ECO:0000256" key="1">
    <source>
        <dbReference type="ARBA" id="ARBA00004141"/>
    </source>
</evidence>
<dbReference type="SUPFAM" id="SSF103473">
    <property type="entry name" value="MFS general substrate transporter"/>
    <property type="match status" value="1"/>
</dbReference>
<evidence type="ECO:0000313" key="9">
    <source>
        <dbReference type="EMBL" id="WUR04479.1"/>
    </source>
</evidence>
<dbReference type="InterPro" id="IPR050549">
    <property type="entry name" value="MFS_Trehalose_Transporter"/>
</dbReference>
<comment type="subcellular location">
    <subcellularLocation>
        <location evidence="1">Membrane</location>
        <topology evidence="1">Multi-pass membrane protein</topology>
    </subcellularLocation>
</comment>
<dbReference type="KEGG" id="vnx:VNE69_09034"/>
<feature type="transmembrane region" description="Helical" evidence="7">
    <location>
        <begin position="204"/>
        <end position="225"/>
    </location>
</feature>
<keyword evidence="4 7" id="KW-0812">Transmembrane</keyword>
<reference evidence="9" key="1">
    <citation type="journal article" date="2024" name="BMC Genomics">
        <title>Functional annotation of a divergent genome using sequence and structure-based similarity.</title>
        <authorList>
            <person name="Svedberg D."/>
            <person name="Winiger R.R."/>
            <person name="Berg A."/>
            <person name="Sharma H."/>
            <person name="Tellgren-Roth C."/>
            <person name="Debrunner-Vossbrinck B.A."/>
            <person name="Vossbrinck C.R."/>
            <person name="Barandun J."/>
        </authorList>
    </citation>
    <scope>NUCLEOTIDE SEQUENCE</scope>
    <source>
        <strain evidence="9">Illinois isolate</strain>
    </source>
</reference>
<keyword evidence="5 7" id="KW-1133">Transmembrane helix</keyword>
<dbReference type="PANTHER" id="PTHR48021">
    <property type="match status" value="1"/>
</dbReference>
<organism evidence="9 10">
    <name type="scientific">Vairimorpha necatrix</name>
    <dbReference type="NCBI Taxonomy" id="6039"/>
    <lineage>
        <taxon>Eukaryota</taxon>
        <taxon>Fungi</taxon>
        <taxon>Fungi incertae sedis</taxon>
        <taxon>Microsporidia</taxon>
        <taxon>Nosematidae</taxon>
        <taxon>Vairimorpha</taxon>
    </lineage>
</organism>
<proteinExistence type="inferred from homology"/>
<dbReference type="InterPro" id="IPR020846">
    <property type="entry name" value="MFS_dom"/>
</dbReference>
<dbReference type="AlphaFoldDB" id="A0AAX4JEV9"/>
<keyword evidence="3" id="KW-0813">Transport</keyword>
<accession>A0AAX4JEV9</accession>
<evidence type="ECO:0000256" key="3">
    <source>
        <dbReference type="ARBA" id="ARBA00022448"/>
    </source>
</evidence>
<feature type="transmembrane region" description="Helical" evidence="7">
    <location>
        <begin position="351"/>
        <end position="369"/>
    </location>
</feature>
<dbReference type="Proteomes" id="UP001334084">
    <property type="component" value="Chromosome 9"/>
</dbReference>
<dbReference type="PROSITE" id="PS50850">
    <property type="entry name" value="MFS"/>
    <property type="match status" value="1"/>
</dbReference>
<feature type="transmembrane region" description="Helical" evidence="7">
    <location>
        <begin position="265"/>
        <end position="296"/>
    </location>
</feature>
<feature type="transmembrane region" description="Helical" evidence="7">
    <location>
        <begin position="316"/>
        <end position="339"/>
    </location>
</feature>
<dbReference type="PANTHER" id="PTHR48021:SF1">
    <property type="entry name" value="GH07001P-RELATED"/>
    <property type="match status" value="1"/>
</dbReference>
<dbReference type="GO" id="GO:0022857">
    <property type="term" value="F:transmembrane transporter activity"/>
    <property type="evidence" value="ECO:0007669"/>
    <property type="project" value="InterPro"/>
</dbReference>
<dbReference type="InterPro" id="IPR036259">
    <property type="entry name" value="MFS_trans_sf"/>
</dbReference>
<feature type="transmembrane region" description="Helical" evidence="7">
    <location>
        <begin position="45"/>
        <end position="67"/>
    </location>
</feature>
<sequence length="379" mass="43012">MKYVSSSFSILLSSLNSLVLGLSFTSFNFIDTKSSSLFSSSSIFSYKFLSSLAVSNIFLGGLLFFIFNNIRNEKRLIILSTLCTLIGYLFILIYPSVYCILFSRIIIGLGCGCTCYVVPQYIFKLASEDSKGLWCSLHPINLNLGILLGQSLVYFNTVSMYYIPYISICLFLMILCFLQIFLVDIPTQDGEVSLRNLFTNKRSFKSILVVTLLHISQHFSGIDYISIYLPNILNNEYIKILLVYSITIPSVILSSLLLNKYGRKYLYLISALICCLGSVILVKYKYTGVILFLVGYNVGLSNVPWVVPNEASPPEFVAPITKLIIMSNWASAYFILILMKYVHMKYNDLGFYLYSILMGFMVIFTILFVPETKNNKEFL</sequence>
<evidence type="ECO:0000259" key="8">
    <source>
        <dbReference type="PROSITE" id="PS50850"/>
    </source>
</evidence>
<name>A0AAX4JEV9_9MICR</name>
<feature type="transmembrane region" description="Helical" evidence="7">
    <location>
        <begin position="101"/>
        <end position="123"/>
    </location>
</feature>
<dbReference type="GeneID" id="90542313"/>
<feature type="transmembrane region" description="Helical" evidence="7">
    <location>
        <begin position="76"/>
        <end position="95"/>
    </location>
</feature>
<evidence type="ECO:0000256" key="7">
    <source>
        <dbReference type="SAM" id="Phobius"/>
    </source>
</evidence>
<dbReference type="GO" id="GO:0016020">
    <property type="term" value="C:membrane"/>
    <property type="evidence" value="ECO:0007669"/>
    <property type="project" value="UniProtKB-SubCell"/>
</dbReference>
<dbReference type="PRINTS" id="PR00171">
    <property type="entry name" value="SUGRTRNSPORT"/>
</dbReference>
<dbReference type="Gene3D" id="1.20.1250.20">
    <property type="entry name" value="MFS general substrate transporter like domains"/>
    <property type="match status" value="2"/>
</dbReference>
<dbReference type="RefSeq" id="XP_065330624.1">
    <property type="nucleotide sequence ID" value="XM_065474552.1"/>
</dbReference>
<dbReference type="InterPro" id="IPR003663">
    <property type="entry name" value="Sugar/inositol_transpt"/>
</dbReference>
<evidence type="ECO:0000256" key="5">
    <source>
        <dbReference type="ARBA" id="ARBA00022989"/>
    </source>
</evidence>
<dbReference type="Pfam" id="PF00083">
    <property type="entry name" value="Sugar_tr"/>
    <property type="match status" value="2"/>
</dbReference>
<evidence type="ECO:0000256" key="4">
    <source>
        <dbReference type="ARBA" id="ARBA00022692"/>
    </source>
</evidence>
<evidence type="ECO:0000313" key="10">
    <source>
        <dbReference type="Proteomes" id="UP001334084"/>
    </source>
</evidence>
<evidence type="ECO:0000256" key="2">
    <source>
        <dbReference type="ARBA" id="ARBA00010992"/>
    </source>
</evidence>
<dbReference type="InterPro" id="IPR005828">
    <property type="entry name" value="MFS_sugar_transport-like"/>
</dbReference>
<comment type="similarity">
    <text evidence="2">Belongs to the major facilitator superfamily. Sugar transporter (TC 2.A.1.1) family.</text>
</comment>
<feature type="transmembrane region" description="Helical" evidence="7">
    <location>
        <begin position="237"/>
        <end position="258"/>
    </location>
</feature>
<feature type="domain" description="Major facilitator superfamily (MFS) profile" evidence="8">
    <location>
        <begin position="9"/>
        <end position="373"/>
    </location>
</feature>
<dbReference type="EMBL" id="CP142734">
    <property type="protein sequence ID" value="WUR04479.1"/>
    <property type="molecule type" value="Genomic_DNA"/>
</dbReference>
<gene>
    <name evidence="9" type="ORF">VNE69_09034</name>
</gene>
<keyword evidence="6 7" id="KW-0472">Membrane</keyword>